<dbReference type="InterPro" id="IPR005135">
    <property type="entry name" value="Endo/exonuclease/phosphatase"/>
</dbReference>
<keyword evidence="4" id="KW-0812">Transmembrane</keyword>
<sequence length="938" mass="106332">MSSELSEIKNFYKNQTIFLTGGTGFLGKIILEKLLRECEGLSKVYVLIRPKKNKSSEQRLKELFDLPCFAVLKSKNVDALKKVCIVNGDCEEPVLGFSDDDIAVLKTETTCVIHASACVRFDQSLKKAALFVRATRDILELAKGMANLKAFVYVSTAFSNCVHLDIKEEFYEPPLTPEKFLAVVNSLDEDILEENTPRLLGNFPNTYVYSKNISEDLVKSAGESLPVAVIRPPIVTNCNVEPITGWVDQFYGPFGLMTASTLGILRSVYIYDVPLEIVPLDYVVNCIISVLWKTSKSSKPTIYTIVPKKENVCTWYEARKLLFAHYLENPPLQMVWSYGLQFTPYKLRHDIYAFFLHTVVAYIADFVLFCLGKPTGVVKIHERLAKQISSVEYFVTRDYHFHDNNTENLWNEMNEEDKQLFNFDMKNMKWRDYLFKCFTGCNVYLLKESGEKISEAKRKMKILFVVHCATKIRIISSSSTPEPLNTTHFHAIMNKIEQLCKEVSTLKTSQMALYNDVAKCNVTLVAQTKILQTHTEQLTVHEKSIADLQSANKDLLDVRAFSADLASSTDDVISEAVEQARRSNNIIIYGITDTDNTELDKAVVSRLLDCFAIDLSTVASFSRMGNFSTSAKKPRALKIMFTNSQVARTILIKRVTCLSSTEFSKLKFSDDKTPKQLSYLKSLRTELKSRQEKAKYNEFLAYIQLSKPSIILISETWLHLDYTDPIITIPGYTINRADRADYNGGGVCVYLNNDIISSFLVSTVNISTPTTEALSILCKSSTLSFVIICVYRPKYATAEDDAILYNNIHNELLQSNCHNHFIFGDFNFPMIKWDTGTCPDSVGPSKFIEFLHNNNLSQLIYRPTRYRDGDTPSTLDLLLTSDPNLISTLDFDPPIGKSDHVVVKATMQTISYSNKQKVTGYKRVIHFPKVERDIHKCG</sequence>
<evidence type="ECO:0000256" key="2">
    <source>
        <dbReference type="ARBA" id="ARBA00005928"/>
    </source>
</evidence>
<evidence type="ECO:0000256" key="1">
    <source>
        <dbReference type="ARBA" id="ARBA00004141"/>
    </source>
</evidence>
<evidence type="ECO:0000256" key="4">
    <source>
        <dbReference type="ARBA" id="ARBA00022692"/>
    </source>
</evidence>
<evidence type="ECO:0000259" key="11">
    <source>
        <dbReference type="Pfam" id="PF03015"/>
    </source>
</evidence>
<dbReference type="FunFam" id="3.40.50.720:FF:000143">
    <property type="entry name" value="Fatty acyl-CoA reductase"/>
    <property type="match status" value="1"/>
</dbReference>
<feature type="domain" description="Thioester reductase (TE)" evidence="12">
    <location>
        <begin position="19"/>
        <end position="287"/>
    </location>
</feature>
<keyword evidence="7 10" id="KW-0443">Lipid metabolism</keyword>
<evidence type="ECO:0000259" key="13">
    <source>
        <dbReference type="Pfam" id="PF14529"/>
    </source>
</evidence>
<comment type="subcellular location">
    <subcellularLocation>
        <location evidence="1">Membrane</location>
        <topology evidence="1">Multi-pass membrane protein</topology>
    </subcellularLocation>
</comment>
<evidence type="ECO:0000256" key="9">
    <source>
        <dbReference type="ARBA" id="ARBA00052530"/>
    </source>
</evidence>
<evidence type="ECO:0000256" key="8">
    <source>
        <dbReference type="ARBA" id="ARBA00023136"/>
    </source>
</evidence>
<dbReference type="Pfam" id="PF03015">
    <property type="entry name" value="Sterile"/>
    <property type="match status" value="1"/>
</dbReference>
<keyword evidence="3 10" id="KW-0444">Lipid biosynthesis</keyword>
<dbReference type="GO" id="GO:0005777">
    <property type="term" value="C:peroxisome"/>
    <property type="evidence" value="ECO:0007669"/>
    <property type="project" value="TreeGrafter"/>
</dbReference>
<dbReference type="GO" id="GO:0102965">
    <property type="term" value="F:alcohol-forming long-chain fatty acyl-CoA reductase activity"/>
    <property type="evidence" value="ECO:0007669"/>
    <property type="project" value="UniProtKB-EC"/>
</dbReference>
<dbReference type="GO" id="GO:0016020">
    <property type="term" value="C:membrane"/>
    <property type="evidence" value="ECO:0007669"/>
    <property type="project" value="UniProtKB-SubCell"/>
</dbReference>
<comment type="catalytic activity">
    <reaction evidence="9 10">
        <text>a long-chain fatty acyl-CoA + 2 NADPH + 2 H(+) = a long-chain primary fatty alcohol + 2 NADP(+) + CoA</text>
        <dbReference type="Rhea" id="RHEA:52716"/>
        <dbReference type="ChEBI" id="CHEBI:15378"/>
        <dbReference type="ChEBI" id="CHEBI:57287"/>
        <dbReference type="ChEBI" id="CHEBI:57783"/>
        <dbReference type="ChEBI" id="CHEBI:58349"/>
        <dbReference type="ChEBI" id="CHEBI:77396"/>
        <dbReference type="ChEBI" id="CHEBI:83139"/>
        <dbReference type="EC" id="1.2.1.84"/>
    </reaction>
</comment>
<evidence type="ECO:0000313" key="14">
    <source>
        <dbReference type="EMBL" id="KAJ3651403.1"/>
    </source>
</evidence>
<dbReference type="SUPFAM" id="SSF51735">
    <property type="entry name" value="NAD(P)-binding Rossmann-fold domains"/>
    <property type="match status" value="1"/>
</dbReference>
<feature type="domain" description="Fatty acyl-CoA reductase C-terminal" evidence="11">
    <location>
        <begin position="356"/>
        <end position="448"/>
    </location>
</feature>
<dbReference type="EMBL" id="JALNTZ010000005">
    <property type="protein sequence ID" value="KAJ3651403.1"/>
    <property type="molecule type" value="Genomic_DNA"/>
</dbReference>
<dbReference type="AlphaFoldDB" id="A0AA38I557"/>
<protein>
    <recommendedName>
        <fullName evidence="10">Fatty acyl-CoA reductase</fullName>
        <ecNumber evidence="10">1.2.1.84</ecNumber>
    </recommendedName>
</protein>
<dbReference type="GO" id="GO:0035336">
    <property type="term" value="P:long-chain fatty-acyl-CoA metabolic process"/>
    <property type="evidence" value="ECO:0007669"/>
    <property type="project" value="TreeGrafter"/>
</dbReference>
<dbReference type="InterPro" id="IPR026055">
    <property type="entry name" value="FAR"/>
</dbReference>
<dbReference type="Proteomes" id="UP001168821">
    <property type="component" value="Unassembled WGS sequence"/>
</dbReference>
<comment type="similarity">
    <text evidence="2 10">Belongs to the fatty acyl-CoA reductase family.</text>
</comment>
<dbReference type="InterPro" id="IPR013120">
    <property type="entry name" value="FAR_NAD-bd"/>
</dbReference>
<comment type="function">
    <text evidence="10">Catalyzes the reduction of fatty acyl-CoA to fatty alcohols.</text>
</comment>
<accession>A0AA38I557</accession>
<evidence type="ECO:0000313" key="15">
    <source>
        <dbReference type="Proteomes" id="UP001168821"/>
    </source>
</evidence>
<dbReference type="Gene3D" id="3.60.10.10">
    <property type="entry name" value="Endonuclease/exonuclease/phosphatase"/>
    <property type="match status" value="1"/>
</dbReference>
<dbReference type="GO" id="GO:0080019">
    <property type="term" value="F:alcohol-forming very long-chain fatty acyl-CoA reductase activity"/>
    <property type="evidence" value="ECO:0007669"/>
    <property type="project" value="InterPro"/>
</dbReference>
<keyword evidence="8" id="KW-0472">Membrane</keyword>
<proteinExistence type="inferred from homology"/>
<gene>
    <name evidence="14" type="ORF">Zmor_017449</name>
</gene>
<evidence type="ECO:0000256" key="6">
    <source>
        <dbReference type="ARBA" id="ARBA00022989"/>
    </source>
</evidence>
<comment type="caution">
    <text evidence="14">The sequence shown here is derived from an EMBL/GenBank/DDBJ whole genome shotgun (WGS) entry which is preliminary data.</text>
</comment>
<dbReference type="PANTHER" id="PTHR11011:SF60">
    <property type="entry name" value="FATTY ACYL-COA REDUCTASE-RELATED"/>
    <property type="match status" value="1"/>
</dbReference>
<dbReference type="InterPro" id="IPR036691">
    <property type="entry name" value="Endo/exonu/phosph_ase_sf"/>
</dbReference>
<evidence type="ECO:0000256" key="3">
    <source>
        <dbReference type="ARBA" id="ARBA00022516"/>
    </source>
</evidence>
<dbReference type="CDD" id="cd05236">
    <property type="entry name" value="FAR-N_SDR_e"/>
    <property type="match status" value="1"/>
</dbReference>
<evidence type="ECO:0000256" key="10">
    <source>
        <dbReference type="RuleBase" id="RU363097"/>
    </source>
</evidence>
<dbReference type="SUPFAM" id="SSF56219">
    <property type="entry name" value="DNase I-like"/>
    <property type="match status" value="1"/>
</dbReference>
<dbReference type="InterPro" id="IPR036291">
    <property type="entry name" value="NAD(P)-bd_dom_sf"/>
</dbReference>
<dbReference type="Pfam" id="PF07993">
    <property type="entry name" value="NAD_binding_4"/>
    <property type="match status" value="1"/>
</dbReference>
<organism evidence="14 15">
    <name type="scientific">Zophobas morio</name>
    <dbReference type="NCBI Taxonomy" id="2755281"/>
    <lineage>
        <taxon>Eukaryota</taxon>
        <taxon>Metazoa</taxon>
        <taxon>Ecdysozoa</taxon>
        <taxon>Arthropoda</taxon>
        <taxon>Hexapoda</taxon>
        <taxon>Insecta</taxon>
        <taxon>Pterygota</taxon>
        <taxon>Neoptera</taxon>
        <taxon>Endopterygota</taxon>
        <taxon>Coleoptera</taxon>
        <taxon>Polyphaga</taxon>
        <taxon>Cucujiformia</taxon>
        <taxon>Tenebrionidae</taxon>
        <taxon>Zophobas</taxon>
    </lineage>
</organism>
<keyword evidence="5 10" id="KW-0521">NADP</keyword>
<dbReference type="CDD" id="cd09071">
    <property type="entry name" value="FAR_C"/>
    <property type="match status" value="1"/>
</dbReference>
<keyword evidence="6" id="KW-1133">Transmembrane helix</keyword>
<reference evidence="14" key="1">
    <citation type="journal article" date="2023" name="G3 (Bethesda)">
        <title>Whole genome assemblies of Zophobas morio and Tenebrio molitor.</title>
        <authorList>
            <person name="Kaur S."/>
            <person name="Stinson S.A."/>
            <person name="diCenzo G.C."/>
        </authorList>
    </citation>
    <scope>NUCLEOTIDE SEQUENCE</scope>
    <source>
        <strain evidence="14">QUZm001</strain>
    </source>
</reference>
<feature type="domain" description="Endonuclease/exonuclease/phosphatase" evidence="13">
    <location>
        <begin position="786"/>
        <end position="903"/>
    </location>
</feature>
<dbReference type="PANTHER" id="PTHR11011">
    <property type="entry name" value="MALE STERILITY PROTEIN 2-RELATED"/>
    <property type="match status" value="1"/>
</dbReference>
<dbReference type="EC" id="1.2.1.84" evidence="10"/>
<dbReference type="Pfam" id="PF14529">
    <property type="entry name" value="Exo_endo_phos_2"/>
    <property type="match status" value="1"/>
</dbReference>
<evidence type="ECO:0000256" key="7">
    <source>
        <dbReference type="ARBA" id="ARBA00023098"/>
    </source>
</evidence>
<dbReference type="Gene3D" id="3.40.50.720">
    <property type="entry name" value="NAD(P)-binding Rossmann-like Domain"/>
    <property type="match status" value="1"/>
</dbReference>
<evidence type="ECO:0000259" key="12">
    <source>
        <dbReference type="Pfam" id="PF07993"/>
    </source>
</evidence>
<evidence type="ECO:0000256" key="5">
    <source>
        <dbReference type="ARBA" id="ARBA00022857"/>
    </source>
</evidence>
<dbReference type="InterPro" id="IPR033640">
    <property type="entry name" value="FAR_C"/>
</dbReference>
<keyword evidence="10" id="KW-0560">Oxidoreductase</keyword>
<keyword evidence="15" id="KW-1185">Reference proteome</keyword>
<name>A0AA38I557_9CUCU</name>